<evidence type="ECO:0000313" key="1">
    <source>
        <dbReference type="EMBL" id="KAH3813940.1"/>
    </source>
</evidence>
<proteinExistence type="predicted"/>
<comment type="caution">
    <text evidence="1">The sequence shown here is derived from an EMBL/GenBank/DDBJ whole genome shotgun (WGS) entry which is preliminary data.</text>
</comment>
<dbReference type="Gene3D" id="3.10.100.10">
    <property type="entry name" value="Mannose-Binding Protein A, subunit A"/>
    <property type="match status" value="1"/>
</dbReference>
<gene>
    <name evidence="1" type="ORF">DPMN_142414</name>
</gene>
<organism evidence="1 2">
    <name type="scientific">Dreissena polymorpha</name>
    <name type="common">Zebra mussel</name>
    <name type="synonym">Mytilus polymorpha</name>
    <dbReference type="NCBI Taxonomy" id="45954"/>
    <lineage>
        <taxon>Eukaryota</taxon>
        <taxon>Metazoa</taxon>
        <taxon>Spiralia</taxon>
        <taxon>Lophotrochozoa</taxon>
        <taxon>Mollusca</taxon>
        <taxon>Bivalvia</taxon>
        <taxon>Autobranchia</taxon>
        <taxon>Heteroconchia</taxon>
        <taxon>Euheterodonta</taxon>
        <taxon>Imparidentia</taxon>
        <taxon>Neoheterodontei</taxon>
        <taxon>Myida</taxon>
        <taxon>Dreissenoidea</taxon>
        <taxon>Dreissenidae</taxon>
        <taxon>Dreissena</taxon>
    </lineage>
</organism>
<reference evidence="1" key="1">
    <citation type="journal article" date="2019" name="bioRxiv">
        <title>The Genome of the Zebra Mussel, Dreissena polymorpha: A Resource for Invasive Species Research.</title>
        <authorList>
            <person name="McCartney M.A."/>
            <person name="Auch B."/>
            <person name="Kono T."/>
            <person name="Mallez S."/>
            <person name="Zhang Y."/>
            <person name="Obille A."/>
            <person name="Becker A."/>
            <person name="Abrahante J.E."/>
            <person name="Garbe J."/>
            <person name="Badalamenti J.P."/>
            <person name="Herman A."/>
            <person name="Mangelson H."/>
            <person name="Liachko I."/>
            <person name="Sullivan S."/>
            <person name="Sone E.D."/>
            <person name="Koren S."/>
            <person name="Silverstein K.A.T."/>
            <person name="Beckman K.B."/>
            <person name="Gohl D.M."/>
        </authorList>
    </citation>
    <scope>NUCLEOTIDE SEQUENCE</scope>
    <source>
        <strain evidence="1">Duluth1</strain>
        <tissue evidence="1">Whole animal</tissue>
    </source>
</reference>
<dbReference type="EMBL" id="JAIWYP010000006">
    <property type="protein sequence ID" value="KAH3813940.1"/>
    <property type="molecule type" value="Genomic_DNA"/>
</dbReference>
<keyword evidence="2" id="KW-1185">Reference proteome</keyword>
<reference evidence="1" key="2">
    <citation type="submission" date="2020-11" db="EMBL/GenBank/DDBJ databases">
        <authorList>
            <person name="McCartney M.A."/>
            <person name="Auch B."/>
            <person name="Kono T."/>
            <person name="Mallez S."/>
            <person name="Becker A."/>
            <person name="Gohl D.M."/>
            <person name="Silverstein K.A.T."/>
            <person name="Koren S."/>
            <person name="Bechman K.B."/>
            <person name="Herman A."/>
            <person name="Abrahante J.E."/>
            <person name="Garbe J."/>
        </authorList>
    </citation>
    <scope>NUCLEOTIDE SEQUENCE</scope>
    <source>
        <strain evidence="1">Duluth1</strain>
        <tissue evidence="1">Whole animal</tissue>
    </source>
</reference>
<dbReference type="InterPro" id="IPR016187">
    <property type="entry name" value="CTDL_fold"/>
</dbReference>
<dbReference type="CDD" id="cd00037">
    <property type="entry name" value="CLECT"/>
    <property type="match status" value="1"/>
</dbReference>
<evidence type="ECO:0000313" key="2">
    <source>
        <dbReference type="Proteomes" id="UP000828390"/>
    </source>
</evidence>
<sequence>MREFFPSPTSNSKLKEYDGFFLDFYNTGKQVFRMDNQSLEVQFTKWGNGEPSNENEKFIAVVGGVFQWQWIDVFPNIKVQTVCENET</sequence>
<dbReference type="InterPro" id="IPR016186">
    <property type="entry name" value="C-type_lectin-like/link_sf"/>
</dbReference>
<dbReference type="SUPFAM" id="SSF56436">
    <property type="entry name" value="C-type lectin-like"/>
    <property type="match status" value="1"/>
</dbReference>
<name>A0A9D4GB92_DREPO</name>
<accession>A0A9D4GB92</accession>
<dbReference type="Proteomes" id="UP000828390">
    <property type="component" value="Unassembled WGS sequence"/>
</dbReference>
<protein>
    <submittedName>
        <fullName evidence="1">Uncharacterized protein</fullName>
    </submittedName>
</protein>
<dbReference type="AlphaFoldDB" id="A0A9D4GB92"/>